<dbReference type="SUPFAM" id="SSF63825">
    <property type="entry name" value="YWTD domain"/>
    <property type="match status" value="1"/>
</dbReference>
<gene>
    <name evidence="4" type="ordered locus">Oweho_0246</name>
</gene>
<keyword evidence="1 2" id="KW-0732">Signal</keyword>
<dbReference type="PATRIC" id="fig|926562.3.peg.253"/>
<dbReference type="Pfam" id="PF18962">
    <property type="entry name" value="Por_Secre_tail"/>
    <property type="match status" value="1"/>
</dbReference>
<dbReference type="Proteomes" id="UP000005631">
    <property type="component" value="Chromosome"/>
</dbReference>
<dbReference type="OrthoDB" id="9801383at2"/>
<dbReference type="PANTHER" id="PTHR35399:SF2">
    <property type="entry name" value="DUF839 DOMAIN-CONTAINING PROTEIN"/>
    <property type="match status" value="1"/>
</dbReference>
<dbReference type="HOGENOM" id="CLU_250014_0_0_10"/>
<proteinExistence type="predicted"/>
<reference evidence="4 5" key="1">
    <citation type="journal article" date="2012" name="Stand. Genomic Sci.">
        <title>Genome sequence of the orange-pigmented seawater bacterium Owenweeksia hongkongensis type strain (UST20020801(T)).</title>
        <authorList>
            <person name="Riedel T."/>
            <person name="Held B."/>
            <person name="Nolan M."/>
            <person name="Lucas S."/>
            <person name="Lapidus A."/>
            <person name="Tice H."/>
            <person name="Del Rio T.G."/>
            <person name="Cheng J.F."/>
            <person name="Han C."/>
            <person name="Tapia R."/>
            <person name="Goodwin L.A."/>
            <person name="Pitluck S."/>
            <person name="Liolios K."/>
            <person name="Mavromatis K."/>
            <person name="Pagani I."/>
            <person name="Ivanova N."/>
            <person name="Mikhailova N."/>
            <person name="Pati A."/>
            <person name="Chen A."/>
            <person name="Palaniappan K."/>
            <person name="Rohde M."/>
            <person name="Tindall B.J."/>
            <person name="Detter J.C."/>
            <person name="Goker M."/>
            <person name="Woyke T."/>
            <person name="Bristow J."/>
            <person name="Eisen J.A."/>
            <person name="Markowitz V."/>
            <person name="Hugenholtz P."/>
            <person name="Klenk H.P."/>
            <person name="Kyrpides N.C."/>
        </authorList>
    </citation>
    <scope>NUCLEOTIDE SEQUENCE</scope>
    <source>
        <strain evidence="5">DSM 17368 / JCM 12287 / NRRL B-23963</strain>
    </source>
</reference>
<dbReference type="InterPro" id="IPR008979">
    <property type="entry name" value="Galactose-bd-like_sf"/>
</dbReference>
<name>G8R7F7_OWEHD</name>
<evidence type="ECO:0000256" key="2">
    <source>
        <dbReference type="SAM" id="SignalP"/>
    </source>
</evidence>
<evidence type="ECO:0000256" key="1">
    <source>
        <dbReference type="ARBA" id="ARBA00022729"/>
    </source>
</evidence>
<dbReference type="KEGG" id="oho:Oweho_0246"/>
<dbReference type="Pfam" id="PF05787">
    <property type="entry name" value="PhoX"/>
    <property type="match status" value="1"/>
</dbReference>
<dbReference type="RefSeq" id="WP_014200629.1">
    <property type="nucleotide sequence ID" value="NC_016599.1"/>
</dbReference>
<sequence length="1474" mass="159914">MKKVTNWIFLAAALYGGAIAQAQVQTVQVQVNSSSNDAEEDLTNNTLDLTSTDLELSTDGTDQMVGIRFESLNIPKGAIIQSASIQFTVDEVTTSGNVDVVIAFEDADDAASISGGNGSLTNRAYTLNDAVLWNVPAFANVNDNGADQRTPDLKASLQTVVNRTGWVQGNSVLAGFIDPVYLSVPGYTGNTGKRTAESYNGEANSSPILTVTYTPPTTYQSGAFPVLSNASWKYDDSGNDLTGTNWTALNYVDTAWDFGNAPLGYNNGNENTTLDFGADANNKRNTYYLRHTFNVTDASAYDSLVFDVMRDDGVVVYVNGVEAFRQNMPSGNVAYGTAASATVGGANETTYYRNVTANLLQNGLNVIAVELHQATASSSDLSFDMKVDFELPPLGPTTYPLTAGTEWNYLDNGTSLDAAAWKDTSFNDKNWTFGAAPLGYGDAYTTEISYGPDANNKYITYYFRRDVMVDLNNVTDTVYLGLRRDDGAIVYINGVEVVRSNMPSGSVDYLTHSSSIIDGADETSYTIYKLAKSVLRNGRNQIAVEIHNRDGQSSDIGFDLFLEDQPAYNPGVSCTDEHIGCFTSINPTAQTSKLIIAKEHKFQLIFKQGEAYTKTGPGLPTTVPGNHDFTGYVPMNGSSELGHLAINHENTPGGVSLLDLHFDKSTQLWVVDTTQPVDFYNSDLVSTTRNCSGGITPWGTIITSEESRNTGDNNADGYQDVGWHVEIDPLTGKVLDYDNDGKQDKLWAMGRMSHENIVVADDSVTAYYGEDGGTSVVYKFVADNKGNLSTGKVYALKLDQPLSGGDPTGTTATWIPVPNATQADRNNMYSIAGSLGATNFNGVEDCEISPIDGKVYFTAKGLGRTFRFADNGNTVSEFETFVGGTSYDIVTESGVVSESWGGGNDNLTFDDKGNLWVLQDGGRNYIWVVRPDHTQLDPKVELYASFPRGSEPTGLTFSPDYRFGFVSVQHPSSSNASQEDASGNMVTFNRSATIVIALAKDLGAQPKDSIAVVSNSEWSKSTLTTQANAGGYPWKGVAGELPADSTFSLMAEEGQPYRWHGVDSVDGAKVIKTDAYVTYFRKDFNLSVDTNITARFQVTVDDDIEIYLNGNLVAREGDRRQANAQNVPHDIIFHVNGTVENGYNGGDEFDYYTSNKMEEYLMAGNNTITLAIRNGTNNDLGGFSFRMDLESGMATTPVQTDSIVSDNLWKLSTVSTNSTSQQFPWMGVASLPADSTFSIPAEVGQPYSWNSILEVPGSSVLKAEENVTYYRTWFELSDNMDLNTRIRSYFDDNVEVYINGTLVAREQDMFGMDNFTGNAHDLMLNADGTMVNPNAGGDAFDYVGAADMDTVYQVGMNHVTVALRNRIGDKGGFSFRMDLDKAGNAVIVKKNAEASAEGAASFAVYPNPTSGVINIALPQATASEVMIFNINGKLMYHADAQTEVEVDLSAYPAGVYFLKVKNGSENFTEKLIKH</sequence>
<feature type="domain" description="Secretion system C-terminal sorting" evidence="3">
    <location>
        <begin position="1404"/>
        <end position="1472"/>
    </location>
</feature>
<organism evidence="4 5">
    <name type="scientific">Owenweeksia hongkongensis (strain DSM 17368 / CIP 108786 / JCM 12287 / NRRL B-23963 / UST20020801)</name>
    <dbReference type="NCBI Taxonomy" id="926562"/>
    <lineage>
        <taxon>Bacteria</taxon>
        <taxon>Pseudomonadati</taxon>
        <taxon>Bacteroidota</taxon>
        <taxon>Flavobacteriia</taxon>
        <taxon>Flavobacteriales</taxon>
        <taxon>Owenweeksiaceae</taxon>
        <taxon>Owenweeksia</taxon>
    </lineage>
</organism>
<dbReference type="EMBL" id="CP003156">
    <property type="protein sequence ID" value="AEV31268.1"/>
    <property type="molecule type" value="Genomic_DNA"/>
</dbReference>
<protein>
    <submittedName>
        <fullName evidence="4">Putative phosphatase</fullName>
    </submittedName>
</protein>
<feature type="signal peptide" evidence="2">
    <location>
        <begin position="1"/>
        <end position="22"/>
    </location>
</feature>
<evidence type="ECO:0000313" key="4">
    <source>
        <dbReference type="EMBL" id="AEV31268.1"/>
    </source>
</evidence>
<accession>G8R7F7</accession>
<dbReference type="eggNOG" id="COG3211">
    <property type="taxonomic scope" value="Bacteria"/>
</dbReference>
<evidence type="ECO:0000259" key="3">
    <source>
        <dbReference type="Pfam" id="PF18962"/>
    </source>
</evidence>
<dbReference type="NCBIfam" id="TIGR04183">
    <property type="entry name" value="Por_Secre_tail"/>
    <property type="match status" value="1"/>
</dbReference>
<dbReference type="InterPro" id="IPR008557">
    <property type="entry name" value="PhoX"/>
</dbReference>
<dbReference type="STRING" id="926562.Oweho_0246"/>
<dbReference type="PANTHER" id="PTHR35399">
    <property type="entry name" value="SLR8030 PROTEIN"/>
    <property type="match status" value="1"/>
</dbReference>
<evidence type="ECO:0000313" key="5">
    <source>
        <dbReference type="Proteomes" id="UP000005631"/>
    </source>
</evidence>
<feature type="chain" id="PRO_5003515742" evidence="2">
    <location>
        <begin position="23"/>
        <end position="1474"/>
    </location>
</feature>
<keyword evidence="5" id="KW-1185">Reference proteome</keyword>
<dbReference type="Gene3D" id="2.60.120.260">
    <property type="entry name" value="Galactose-binding domain-like"/>
    <property type="match status" value="4"/>
</dbReference>
<dbReference type="InterPro" id="IPR026444">
    <property type="entry name" value="Secre_tail"/>
</dbReference>
<dbReference type="SUPFAM" id="SSF49785">
    <property type="entry name" value="Galactose-binding domain-like"/>
    <property type="match status" value="2"/>
</dbReference>